<evidence type="ECO:0000256" key="6">
    <source>
        <dbReference type="ARBA" id="ARBA00022658"/>
    </source>
</evidence>
<dbReference type="PROSITE" id="PS50191">
    <property type="entry name" value="CRAL_TRIO"/>
    <property type="match status" value="1"/>
</dbReference>
<dbReference type="InterPro" id="IPR000219">
    <property type="entry name" value="DH_dom"/>
</dbReference>
<dbReference type="Gene3D" id="1.10.167.10">
    <property type="entry name" value="Regulator of G-protein Signalling 4, domain 2"/>
    <property type="match status" value="1"/>
</dbReference>
<feature type="compositionally biased region" description="Polar residues" evidence="11">
    <location>
        <begin position="1046"/>
        <end position="1062"/>
    </location>
</feature>
<dbReference type="Pfam" id="PF00650">
    <property type="entry name" value="CRAL_TRIO"/>
    <property type="match status" value="1"/>
</dbReference>
<evidence type="ECO:0000259" key="14">
    <source>
        <dbReference type="PROSITE" id="PS50081"/>
    </source>
</evidence>
<evidence type="ECO:0000256" key="4">
    <source>
        <dbReference type="ARBA" id="ARBA00022490"/>
    </source>
</evidence>
<dbReference type="CDD" id="cd00170">
    <property type="entry name" value="SEC14"/>
    <property type="match status" value="1"/>
</dbReference>
<dbReference type="InterPro" id="IPR011993">
    <property type="entry name" value="PH-like_dom_sf"/>
</dbReference>
<feature type="compositionally biased region" description="Low complexity" evidence="11">
    <location>
        <begin position="966"/>
        <end position="978"/>
    </location>
</feature>
<dbReference type="SUPFAM" id="SSF50156">
    <property type="entry name" value="PDZ domain-like"/>
    <property type="match status" value="1"/>
</dbReference>
<dbReference type="InterPro" id="IPR001849">
    <property type="entry name" value="PH_domain"/>
</dbReference>
<dbReference type="AlphaFoldDB" id="A0A0K0ES45"/>
<dbReference type="Pfam" id="PF00130">
    <property type="entry name" value="C1_1"/>
    <property type="match status" value="1"/>
</dbReference>
<dbReference type="InterPro" id="IPR036034">
    <property type="entry name" value="PDZ_sf"/>
</dbReference>
<dbReference type="InterPro" id="IPR041020">
    <property type="entry name" value="PH_16"/>
</dbReference>
<keyword evidence="7" id="KW-0479">Metal-binding</keyword>
<dbReference type="InterPro" id="IPR044926">
    <property type="entry name" value="RGS_subdomain_2"/>
</dbReference>
<dbReference type="Gene3D" id="1.20.900.10">
    <property type="entry name" value="Dbl homology (DH) domain"/>
    <property type="match status" value="1"/>
</dbReference>
<evidence type="ECO:0000313" key="17">
    <source>
        <dbReference type="Proteomes" id="UP000035681"/>
    </source>
</evidence>
<evidence type="ECO:0000259" key="15">
    <source>
        <dbReference type="PROSITE" id="PS50106"/>
    </source>
</evidence>
<dbReference type="SUPFAM" id="SSF46938">
    <property type="entry name" value="CRAL/TRIO N-terminal domain"/>
    <property type="match status" value="1"/>
</dbReference>
<evidence type="ECO:0000256" key="8">
    <source>
        <dbReference type="ARBA" id="ARBA00022833"/>
    </source>
</evidence>
<dbReference type="InterPro" id="IPR036273">
    <property type="entry name" value="CRAL/TRIO_N_dom_sf"/>
</dbReference>
<dbReference type="Proteomes" id="UP000035681">
    <property type="component" value="Unplaced"/>
</dbReference>
<dbReference type="PROSITE" id="PS50106">
    <property type="entry name" value="PDZ"/>
    <property type="match status" value="1"/>
</dbReference>
<dbReference type="PANTHER" id="PTHR45872:SF2">
    <property type="entry name" value="RHO GUANINE NUCLEOTIDE EXCHANGE FACTOR 2, ISOFORM D"/>
    <property type="match status" value="1"/>
</dbReference>
<dbReference type="GO" id="GO:0007186">
    <property type="term" value="P:G protein-coupled receptor signaling pathway"/>
    <property type="evidence" value="ECO:0007669"/>
    <property type="project" value="TreeGrafter"/>
</dbReference>
<dbReference type="Gene3D" id="3.30.60.20">
    <property type="match status" value="1"/>
</dbReference>
<dbReference type="Pfam" id="PF17838">
    <property type="entry name" value="PH_16"/>
    <property type="match status" value="1"/>
</dbReference>
<dbReference type="GO" id="GO:0016020">
    <property type="term" value="C:membrane"/>
    <property type="evidence" value="ECO:0007669"/>
    <property type="project" value="UniProtKB-SubCell"/>
</dbReference>
<keyword evidence="17" id="KW-1185">Reference proteome</keyword>
<keyword evidence="4" id="KW-0963">Cytoplasm</keyword>
<evidence type="ECO:0000259" key="13">
    <source>
        <dbReference type="PROSITE" id="PS50010"/>
    </source>
</evidence>
<dbReference type="GO" id="GO:0005085">
    <property type="term" value="F:guanyl-nucleotide exchange factor activity"/>
    <property type="evidence" value="ECO:0007669"/>
    <property type="project" value="UniProtKB-KW"/>
</dbReference>
<dbReference type="InterPro" id="IPR002219">
    <property type="entry name" value="PKC_DAG/PE"/>
</dbReference>
<keyword evidence="9" id="KW-0175">Coiled coil</keyword>
<dbReference type="InterPro" id="IPR001478">
    <property type="entry name" value="PDZ"/>
</dbReference>
<dbReference type="SMART" id="SM00325">
    <property type="entry name" value="RhoGEF"/>
    <property type="match status" value="1"/>
</dbReference>
<evidence type="ECO:0000256" key="9">
    <source>
        <dbReference type="ARBA" id="ARBA00023054"/>
    </source>
</evidence>
<proteinExistence type="predicted"/>
<feature type="domain" description="Phorbol-ester/DAG-type" evidence="14">
    <location>
        <begin position="853"/>
        <end position="903"/>
    </location>
</feature>
<keyword evidence="8" id="KW-0862">Zinc</keyword>
<dbReference type="SMART" id="SM00233">
    <property type="entry name" value="PH"/>
    <property type="match status" value="1"/>
</dbReference>
<dbReference type="STRING" id="6248.A0A0K0ES45"/>
<dbReference type="GO" id="GO:0005737">
    <property type="term" value="C:cytoplasm"/>
    <property type="evidence" value="ECO:0007669"/>
    <property type="project" value="UniProtKB-SubCell"/>
</dbReference>
<dbReference type="GO" id="GO:0046872">
    <property type="term" value="F:metal ion binding"/>
    <property type="evidence" value="ECO:0007669"/>
    <property type="project" value="UniProtKB-KW"/>
</dbReference>
<dbReference type="InterPro" id="IPR035899">
    <property type="entry name" value="DBL_dom_sf"/>
</dbReference>
<dbReference type="CDD" id="cd00160">
    <property type="entry name" value="RhoGEF"/>
    <property type="match status" value="1"/>
</dbReference>
<dbReference type="PROSITE" id="PS50010">
    <property type="entry name" value="DH_2"/>
    <property type="match status" value="1"/>
</dbReference>
<feature type="region of interest" description="Disordered" evidence="11">
    <location>
        <begin position="1046"/>
        <end position="1077"/>
    </location>
</feature>
<dbReference type="InterPro" id="IPR015212">
    <property type="entry name" value="RGS-like_dom"/>
</dbReference>
<dbReference type="Gene3D" id="2.60.120.680">
    <property type="entry name" value="GOLD domain"/>
    <property type="match status" value="1"/>
</dbReference>
<name>A0A0K0ES45_STRER</name>
<dbReference type="Gene3D" id="2.30.42.10">
    <property type="match status" value="1"/>
</dbReference>
<evidence type="ECO:0000256" key="1">
    <source>
        <dbReference type="ARBA" id="ARBA00004370"/>
    </source>
</evidence>
<dbReference type="WBParaSite" id="TCONS_00014899.p1">
    <property type="protein sequence ID" value="TCONS_00014899.p1"/>
    <property type="gene ID" value="XLOC_010108"/>
</dbReference>
<sequence length="1740" mass="198518">MTNDIETIREALGEEIPKYMNTDYHLKRWLKANKNNVNETIKKFRKYLAIRQCYKCDNDSYFENFYDNTEIINFRKIFSQSICDINWYNSKDNALIFVESAVQDTSSVTKSIRVNDYVRIFFVCCEYFQRVLLEYEKINGKESSGICIFDMSNFSLMNYANPVSAINKMYESRIDIWLNYFSELLKKVIIVNGPRIMSLSWKVLSILLPSEVHDRFMFANSFPHDLEKSLSIDCIPKAFGGKKYIENCLPNCCNVVSNLIGKDFKKNGEIWLKERTTPSKALTIYLSPGDKLLETFNVKKNQKLIYEFYCNRDYTLKITLNDNILLNPDIKLSTPVLSAEDCFKIPESGIVKLELTNLTESAYSSLESPLGRSTNIVTDSQNNTDDSISLIQRCIVIYADCNGYGITTSKTYPVIIENVDKNGPSYKAGVKKGDRIFKVNGIQITRTNYSKVLNMIYENCNVVLTLLSKPFDNTELLNENNQRNIEKQKIEELKKEKITTINQMLQDEKINVEKLKASSPNNKTPLKRALKRIEVLQTQLKKLDSHLVDGQIDDYETIADDSSFIVSQNHSLKHSHFYETHKPDMSNTKGNDGYSISKESDTFSMPSSINLSTHGPFSNLPELKSRPAHLAIFINYLLQFADPCCLLFCLITDVYQTAPVTYKELRKWAYEIFSTFLIPNAPLSMPSIDQNIIQSIDKVLAKPYSCSEEYLEELHIVFIPSKRKALENVNLDLVTFRHKQQLRLGDIFEPKILDQLEKSGSGMEDRIAEQILLKTLESQFNIINGDLEKAKSKNVAIICSLATVIKNYFGMKPNSAHFEKLLEKCPTFVTKDKSGGVFKMKSINQRKIVNIKGHQFILQPVNITIFCYQCQEAVWGVNPQAYFCQNCDVVIHKNCSQNLVDHCYPATQHKKNQQGKKKVTSTLIGNKTTNSDLSQNTQYNTSEYNTSLKNVMSLHDINNTKYQPMSTSSSGPSNNTSSLGGFTTTNMIPPNVMERTAAYVKATAAYSNASTNKVPTRSIVMDETIYNKSTFSDSDIISTGSTWISNSNSKGKSVSRSQSLHCNKSLDTKSRVSTGKGDGQQILSCVNELSQMDVREKNDNSPSEKLTNALSNGDETELFVDSGDNDSDLDVTIEIPTLESILSTETIRHLKPKERKRQEVLNEFFYTEKTHLRNLKVLYKLFYCPLLTKKWCSSYEIEILFGQLEELLDIHREIIKKFEARMDIWRQKPDYNGLYGDISDLVLSIFQGPDGERLKLTAAEYCKNQQYALNYLRKKQGKGKEDLLAKFLMVAENNSLCRKLQLKDMLPMEMQRLVKYPLLLEGVAKYTPDPSPEYEGLLSAINAAKKIVSYVNTAKEASENERKLMEINSRIDMSYKSSSNEIIKSFDITKHKLIHDGSLQWKITKNKIIDMHVVLLHGYLICLTKSSDGNKLYLKCHESSKDVRLHPIMFLNNLMIREKANDKRAFFALYKTNDSQQMFDVVAPTVTELKTWFRFLGEQIEIIQKDNLNDPTLRLNDSNIEMKNRLLLSNNDDINGLDSDKVHVVTHPRLVDANEIMIQQPTVFEHAEPILTPEEKLKRNDKIIVSALCEKHQILCSLINSISKEQLIQLSEKLAGCSVVDLKQKDSKELALSAIVHGNRLLDSINKGMSIRRSNDNETTYQLDDYEKHLPSVPCYKLTTIAAPLMNHLKALLQTIQDQQNEIIELKKQLNTTIGHLVMKGLPLDDTPPAVPNTLPPEDI</sequence>
<evidence type="ECO:0000256" key="2">
    <source>
        <dbReference type="ARBA" id="ARBA00004496"/>
    </source>
</evidence>
<keyword evidence="6" id="KW-0344">Guanine-nucleotide releasing factor</keyword>
<accession>A0A0K0ES45</accession>
<dbReference type="SUPFAM" id="SSF48097">
    <property type="entry name" value="Regulator of G-protein signaling, RGS"/>
    <property type="match status" value="1"/>
</dbReference>
<dbReference type="SMART" id="SM00516">
    <property type="entry name" value="SEC14"/>
    <property type="match status" value="1"/>
</dbReference>
<feature type="domain" description="PH" evidence="12">
    <location>
        <begin position="1392"/>
        <end position="1501"/>
    </location>
</feature>
<dbReference type="Gene3D" id="3.40.525.10">
    <property type="entry name" value="CRAL-TRIO lipid binding domain"/>
    <property type="match status" value="1"/>
</dbReference>
<comment type="subcellular location">
    <subcellularLocation>
        <location evidence="2">Cytoplasm</location>
    </subcellularLocation>
    <subcellularLocation>
        <location evidence="1">Membrane</location>
    </subcellularLocation>
</comment>
<dbReference type="Gene3D" id="2.30.29.30">
    <property type="entry name" value="Pleckstrin-homology domain (PH domain)/Phosphotyrosine-binding domain (PTB)"/>
    <property type="match status" value="1"/>
</dbReference>
<evidence type="ECO:0000256" key="10">
    <source>
        <dbReference type="ARBA" id="ARBA00023136"/>
    </source>
</evidence>
<feature type="domain" description="CRAL-TRIO" evidence="16">
    <location>
        <begin position="70"/>
        <end position="247"/>
    </location>
</feature>
<dbReference type="SMART" id="SM00228">
    <property type="entry name" value="PDZ"/>
    <property type="match status" value="1"/>
</dbReference>
<keyword evidence="3" id="KW-0343">GTPase activation</keyword>
<dbReference type="GO" id="GO:0001664">
    <property type="term" value="F:G protein-coupled receptor binding"/>
    <property type="evidence" value="ECO:0007669"/>
    <property type="project" value="TreeGrafter"/>
</dbReference>
<evidence type="ECO:0000256" key="7">
    <source>
        <dbReference type="ARBA" id="ARBA00022723"/>
    </source>
</evidence>
<dbReference type="Pfam" id="PF17820">
    <property type="entry name" value="PDZ_6"/>
    <property type="match status" value="1"/>
</dbReference>
<keyword evidence="5" id="KW-0597">Phosphoprotein</keyword>
<evidence type="ECO:0000256" key="11">
    <source>
        <dbReference type="SAM" id="MobiDB-lite"/>
    </source>
</evidence>
<evidence type="ECO:0000259" key="12">
    <source>
        <dbReference type="PROSITE" id="PS50003"/>
    </source>
</evidence>
<dbReference type="SUPFAM" id="SSF48065">
    <property type="entry name" value="DBL homology domain (DH-domain)"/>
    <property type="match status" value="1"/>
</dbReference>
<dbReference type="PROSITE" id="PS00479">
    <property type="entry name" value="ZF_DAG_PE_1"/>
    <property type="match status" value="1"/>
</dbReference>
<dbReference type="GO" id="GO:0005096">
    <property type="term" value="F:GTPase activator activity"/>
    <property type="evidence" value="ECO:0007669"/>
    <property type="project" value="UniProtKB-KW"/>
</dbReference>
<dbReference type="InterPro" id="IPR036865">
    <property type="entry name" value="CRAL-TRIO_dom_sf"/>
</dbReference>
<evidence type="ECO:0000256" key="3">
    <source>
        <dbReference type="ARBA" id="ARBA00022468"/>
    </source>
</evidence>
<dbReference type="PANTHER" id="PTHR45872">
    <property type="entry name" value="RHO GUANINE NUCLEOTIDE EXCHANGE FACTOR 2, ISOFORM D"/>
    <property type="match status" value="1"/>
</dbReference>
<organism evidence="18">
    <name type="scientific">Strongyloides stercoralis</name>
    <name type="common">Threadworm</name>
    <dbReference type="NCBI Taxonomy" id="6248"/>
    <lineage>
        <taxon>Eukaryota</taxon>
        <taxon>Metazoa</taxon>
        <taxon>Ecdysozoa</taxon>
        <taxon>Nematoda</taxon>
        <taxon>Chromadorea</taxon>
        <taxon>Rhabditida</taxon>
        <taxon>Tylenchina</taxon>
        <taxon>Panagrolaimomorpha</taxon>
        <taxon>Strongyloidoidea</taxon>
        <taxon>Strongyloididae</taxon>
        <taxon>Strongyloides</taxon>
    </lineage>
</organism>
<dbReference type="SUPFAM" id="SSF50729">
    <property type="entry name" value="PH domain-like"/>
    <property type="match status" value="1"/>
</dbReference>
<dbReference type="InterPro" id="IPR036305">
    <property type="entry name" value="RGS_sf"/>
</dbReference>
<evidence type="ECO:0000313" key="18">
    <source>
        <dbReference type="WBParaSite" id="SSTP_0001227300.1"/>
    </source>
</evidence>
<feature type="domain" description="DH" evidence="13">
    <location>
        <begin position="1156"/>
        <end position="1354"/>
    </location>
</feature>
<dbReference type="InterPro" id="IPR046349">
    <property type="entry name" value="C1-like_sf"/>
</dbReference>
<dbReference type="InterPro" id="IPR041489">
    <property type="entry name" value="PDZ_6"/>
</dbReference>
<dbReference type="Pfam" id="PF00621">
    <property type="entry name" value="RhoGEF"/>
    <property type="match status" value="1"/>
</dbReference>
<evidence type="ECO:0000256" key="5">
    <source>
        <dbReference type="ARBA" id="ARBA00022553"/>
    </source>
</evidence>
<reference evidence="18" key="1">
    <citation type="submission" date="2015-08" db="UniProtKB">
        <authorList>
            <consortium name="WormBaseParasite"/>
        </authorList>
    </citation>
    <scope>IDENTIFICATION</scope>
</reference>
<dbReference type="SMART" id="SM00109">
    <property type="entry name" value="C1"/>
    <property type="match status" value="1"/>
</dbReference>
<feature type="domain" description="PDZ" evidence="15">
    <location>
        <begin position="394"/>
        <end position="471"/>
    </location>
</feature>
<evidence type="ECO:0000259" key="16">
    <source>
        <dbReference type="PROSITE" id="PS50191"/>
    </source>
</evidence>
<feature type="region of interest" description="Disordered" evidence="11">
    <location>
        <begin position="963"/>
        <end position="987"/>
    </location>
</feature>
<dbReference type="PROSITE" id="PS50003">
    <property type="entry name" value="PH_DOMAIN"/>
    <property type="match status" value="1"/>
</dbReference>
<dbReference type="SUPFAM" id="SSF57889">
    <property type="entry name" value="Cysteine-rich domain"/>
    <property type="match status" value="1"/>
</dbReference>
<dbReference type="Pfam" id="PF09128">
    <property type="entry name" value="RGS-like"/>
    <property type="match status" value="1"/>
</dbReference>
<dbReference type="InterPro" id="IPR001251">
    <property type="entry name" value="CRAL-TRIO_dom"/>
</dbReference>
<dbReference type="PROSITE" id="PS50081">
    <property type="entry name" value="ZF_DAG_PE_2"/>
    <property type="match status" value="1"/>
</dbReference>
<protein>
    <submittedName>
        <fullName evidence="18">Cral/trio domain-containing protein</fullName>
    </submittedName>
</protein>
<dbReference type="SUPFAM" id="SSF52087">
    <property type="entry name" value="CRAL/TRIO domain"/>
    <property type="match status" value="1"/>
</dbReference>
<dbReference type="WBParaSite" id="SSTP_0001227300.1">
    <property type="protein sequence ID" value="SSTP_0001227300.1"/>
    <property type="gene ID" value="SSTP_0001227300"/>
</dbReference>
<keyword evidence="10" id="KW-0472">Membrane</keyword>